<keyword evidence="2" id="KW-1185">Reference proteome</keyword>
<name>A0ACC2P362_9HYME</name>
<gene>
    <name evidence="1" type="ORF">QAD02_013658</name>
</gene>
<dbReference type="Proteomes" id="UP001239111">
    <property type="component" value="Chromosome 2"/>
</dbReference>
<dbReference type="EMBL" id="CM056742">
    <property type="protein sequence ID" value="KAJ8677871.1"/>
    <property type="molecule type" value="Genomic_DNA"/>
</dbReference>
<organism evidence="1 2">
    <name type="scientific">Eretmocerus hayati</name>
    <dbReference type="NCBI Taxonomy" id="131215"/>
    <lineage>
        <taxon>Eukaryota</taxon>
        <taxon>Metazoa</taxon>
        <taxon>Ecdysozoa</taxon>
        <taxon>Arthropoda</taxon>
        <taxon>Hexapoda</taxon>
        <taxon>Insecta</taxon>
        <taxon>Pterygota</taxon>
        <taxon>Neoptera</taxon>
        <taxon>Endopterygota</taxon>
        <taxon>Hymenoptera</taxon>
        <taxon>Apocrita</taxon>
        <taxon>Proctotrupomorpha</taxon>
        <taxon>Chalcidoidea</taxon>
        <taxon>Aphelinidae</taxon>
        <taxon>Aphelininae</taxon>
        <taxon>Eretmocerus</taxon>
    </lineage>
</organism>
<proteinExistence type="predicted"/>
<evidence type="ECO:0000313" key="2">
    <source>
        <dbReference type="Proteomes" id="UP001239111"/>
    </source>
</evidence>
<protein>
    <submittedName>
        <fullName evidence="1">Uncharacterized protein</fullName>
    </submittedName>
</protein>
<reference evidence="1" key="1">
    <citation type="submission" date="2023-04" db="EMBL/GenBank/DDBJ databases">
        <title>A chromosome-level genome assembly of the parasitoid wasp Eretmocerus hayati.</title>
        <authorList>
            <person name="Zhong Y."/>
            <person name="Liu S."/>
            <person name="Liu Y."/>
        </authorList>
    </citation>
    <scope>NUCLEOTIDE SEQUENCE</scope>
    <source>
        <strain evidence="1">ZJU_SS_LIU_2023</strain>
    </source>
</reference>
<sequence>MGSYSRKTSFFKENSDAYGIFLYDDEFEVANPIGAARKKHKLLAVFINVGRLPDHLRSHTSTMRLVALCKAEDFKHDKVYGEIVDDLKKLEESVKVGDRIIEGSVPYICGDNLGSHGAGGFMENFSGAKFFCRFCLITRGEFDKQGGAIKDYQWRSVESYNEAVKKTDSLPPCLGHDLFEGVVAFDLSLFIHYFVKNDWFTYHELNHLIEEFPFSTEEVQDRPCAVSPTADKLTGGACQIWNFLRTFPLLVMKKIRNPEDEVWQGTLLSIEIVEIVCTSSIHESYLPYLNDLIQLYLEKREALFPNTKLRPEHHYLKHYPSLIFLYGPLMKVWTMRFGSKHRYFKRMIRIYLNFKNVVKTCAERHELYQAYIRLGADVRPSLDTGDTGKFYASLYNEDVNRAIARTISQQDIDECSKLIFKGTEYREGHILAVR</sequence>
<accession>A0ACC2P362</accession>
<comment type="caution">
    <text evidence="1">The sequence shown here is derived from an EMBL/GenBank/DDBJ whole genome shotgun (WGS) entry which is preliminary data.</text>
</comment>
<evidence type="ECO:0000313" key="1">
    <source>
        <dbReference type="EMBL" id="KAJ8677871.1"/>
    </source>
</evidence>